<accession>A0A068UN63</accession>
<dbReference type="OMA" id="CSHIWSE"/>
<keyword evidence="1" id="KW-0378">Hydrolase</keyword>
<keyword evidence="1" id="KW-0645">Protease</keyword>
<protein>
    <recommendedName>
        <fullName evidence="4">Ubiquitin-like protease family profile domain-containing protein</fullName>
    </recommendedName>
</protein>
<keyword evidence="1" id="KW-0788">Thiol protease</keyword>
<keyword evidence="3" id="KW-1185">Reference proteome</keyword>
<dbReference type="InParanoid" id="A0A068UN63"/>
<proteinExistence type="predicted"/>
<dbReference type="EMBL" id="HG739124">
    <property type="protein sequence ID" value="CDP09669.1"/>
    <property type="molecule type" value="Genomic_DNA"/>
</dbReference>
<reference evidence="3" key="1">
    <citation type="journal article" date="2014" name="Science">
        <title>The coffee genome provides insight into the convergent evolution of caffeine biosynthesis.</title>
        <authorList>
            <person name="Denoeud F."/>
            <person name="Carretero-Paulet L."/>
            <person name="Dereeper A."/>
            <person name="Droc G."/>
            <person name="Guyot R."/>
            <person name="Pietrella M."/>
            <person name="Zheng C."/>
            <person name="Alberti A."/>
            <person name="Anthony F."/>
            <person name="Aprea G."/>
            <person name="Aury J.M."/>
            <person name="Bento P."/>
            <person name="Bernard M."/>
            <person name="Bocs S."/>
            <person name="Campa C."/>
            <person name="Cenci A."/>
            <person name="Combes M.C."/>
            <person name="Crouzillat D."/>
            <person name="Da Silva C."/>
            <person name="Daddiego L."/>
            <person name="De Bellis F."/>
            <person name="Dussert S."/>
            <person name="Garsmeur O."/>
            <person name="Gayraud T."/>
            <person name="Guignon V."/>
            <person name="Jahn K."/>
            <person name="Jamilloux V."/>
            <person name="Joet T."/>
            <person name="Labadie K."/>
            <person name="Lan T."/>
            <person name="Leclercq J."/>
            <person name="Lepelley M."/>
            <person name="Leroy T."/>
            <person name="Li L.T."/>
            <person name="Librado P."/>
            <person name="Lopez L."/>
            <person name="Munoz A."/>
            <person name="Noel B."/>
            <person name="Pallavicini A."/>
            <person name="Perrotta G."/>
            <person name="Poncet V."/>
            <person name="Pot D."/>
            <person name="Priyono X."/>
            <person name="Rigoreau M."/>
            <person name="Rouard M."/>
            <person name="Rozas J."/>
            <person name="Tranchant-Dubreuil C."/>
            <person name="VanBuren R."/>
            <person name="Zhang Q."/>
            <person name="Andrade A.C."/>
            <person name="Argout X."/>
            <person name="Bertrand B."/>
            <person name="de Kochko A."/>
            <person name="Graziosi G."/>
            <person name="Henry R.J."/>
            <person name="Jayarama X."/>
            <person name="Ming R."/>
            <person name="Nagai C."/>
            <person name="Rounsley S."/>
            <person name="Sankoff D."/>
            <person name="Giuliano G."/>
            <person name="Albert V.A."/>
            <person name="Wincker P."/>
            <person name="Lashermes P."/>
        </authorList>
    </citation>
    <scope>NUCLEOTIDE SEQUENCE [LARGE SCALE GENOMIC DNA]</scope>
    <source>
        <strain evidence="3">cv. DH200-94</strain>
    </source>
</reference>
<evidence type="ECO:0000313" key="3">
    <source>
        <dbReference type="Proteomes" id="UP000295252"/>
    </source>
</evidence>
<evidence type="ECO:0000313" key="2">
    <source>
        <dbReference type="EMBL" id="CDP09669.1"/>
    </source>
</evidence>
<gene>
    <name evidence="2" type="ORF">GSCOC_T00030081001</name>
</gene>
<dbReference type="Gene3D" id="3.40.395.10">
    <property type="entry name" value="Adenoviral Proteinase, Chain A"/>
    <property type="match status" value="1"/>
</dbReference>
<name>A0A068UN63_COFCA</name>
<dbReference type="STRING" id="49390.A0A068UN63"/>
<dbReference type="GO" id="GO:0008234">
    <property type="term" value="F:cysteine-type peptidase activity"/>
    <property type="evidence" value="ECO:0007669"/>
    <property type="project" value="UniProtKB-KW"/>
</dbReference>
<organism evidence="2 3">
    <name type="scientific">Coffea canephora</name>
    <name type="common">Robusta coffee</name>
    <dbReference type="NCBI Taxonomy" id="49390"/>
    <lineage>
        <taxon>Eukaryota</taxon>
        <taxon>Viridiplantae</taxon>
        <taxon>Streptophyta</taxon>
        <taxon>Embryophyta</taxon>
        <taxon>Tracheophyta</taxon>
        <taxon>Spermatophyta</taxon>
        <taxon>Magnoliopsida</taxon>
        <taxon>eudicotyledons</taxon>
        <taxon>Gunneridae</taxon>
        <taxon>Pentapetalae</taxon>
        <taxon>asterids</taxon>
        <taxon>lamiids</taxon>
        <taxon>Gentianales</taxon>
        <taxon>Rubiaceae</taxon>
        <taxon>Ixoroideae</taxon>
        <taxon>Gardenieae complex</taxon>
        <taxon>Bertiereae - Coffeeae clade</taxon>
        <taxon>Coffeeae</taxon>
        <taxon>Coffea</taxon>
    </lineage>
</organism>
<sequence length="96" mass="11342">MILFQNLTCVKSIALCSHIWSEVSAEKRNSIAYMDCLWFNTYAESKWKEKVLKWIEREDIFSKKYVLVPIVLWSHWNLQIFCHFGESLKSEAALPA</sequence>
<dbReference type="PANTHER" id="PTHR46915:SF6">
    <property type="entry name" value="CYSTEINE PROTEINASES SUPERFAMILY PROTEIN"/>
    <property type="match status" value="1"/>
</dbReference>
<dbReference type="AlphaFoldDB" id="A0A068UN63"/>
<evidence type="ECO:0000256" key="1">
    <source>
        <dbReference type="ARBA" id="ARBA00022807"/>
    </source>
</evidence>
<dbReference type="Proteomes" id="UP000295252">
    <property type="component" value="Chromosome I"/>
</dbReference>
<dbReference type="InterPro" id="IPR038765">
    <property type="entry name" value="Papain-like_cys_pep_sf"/>
</dbReference>
<dbReference type="OrthoDB" id="1939479at2759"/>
<evidence type="ECO:0008006" key="4">
    <source>
        <dbReference type="Google" id="ProtNLM"/>
    </source>
</evidence>
<dbReference type="Gramene" id="CDP09669">
    <property type="protein sequence ID" value="CDP09669"/>
    <property type="gene ID" value="GSCOC_T00030081001"/>
</dbReference>
<dbReference type="SUPFAM" id="SSF54001">
    <property type="entry name" value="Cysteine proteinases"/>
    <property type="match status" value="1"/>
</dbReference>
<dbReference type="PhylomeDB" id="A0A068UN63"/>
<dbReference type="PANTHER" id="PTHR46915">
    <property type="entry name" value="UBIQUITIN-LIKE PROTEASE 4-RELATED"/>
    <property type="match status" value="1"/>
</dbReference>